<dbReference type="PANTHER" id="PTHR47268">
    <property type="entry name" value="ACYLPHOSPHATASE"/>
    <property type="match status" value="1"/>
</dbReference>
<dbReference type="PROSITE" id="PS00151">
    <property type="entry name" value="ACYLPHOSPHATASE_2"/>
    <property type="match status" value="1"/>
</dbReference>
<reference evidence="2" key="1">
    <citation type="submission" date="2016-10" db="EMBL/GenBank/DDBJ databases">
        <title>Sequence of Gallionella enrichment culture.</title>
        <authorList>
            <person name="Poehlein A."/>
            <person name="Muehling M."/>
            <person name="Daniel R."/>
        </authorList>
    </citation>
    <scope>NUCLEOTIDE SEQUENCE</scope>
</reference>
<dbReference type="SUPFAM" id="SSF54975">
    <property type="entry name" value="Acylphosphatase/BLUF domain-like"/>
    <property type="match status" value="1"/>
</dbReference>
<dbReference type="Pfam" id="PF00708">
    <property type="entry name" value="Acylphosphatase"/>
    <property type="match status" value="1"/>
</dbReference>
<dbReference type="GO" id="GO:0003998">
    <property type="term" value="F:acylphosphatase activity"/>
    <property type="evidence" value="ECO:0007669"/>
    <property type="project" value="UniProtKB-EC"/>
</dbReference>
<dbReference type="EMBL" id="MLJW01000001">
    <property type="protein sequence ID" value="OIR19224.1"/>
    <property type="molecule type" value="Genomic_DNA"/>
</dbReference>
<name>A0A1J5TSK2_9ZZZZ</name>
<dbReference type="PROSITE" id="PS00150">
    <property type="entry name" value="ACYLPHOSPHATASE_1"/>
    <property type="match status" value="1"/>
</dbReference>
<dbReference type="PROSITE" id="PS51160">
    <property type="entry name" value="ACYLPHOSPHATASE_3"/>
    <property type="match status" value="1"/>
</dbReference>
<comment type="caution">
    <text evidence="2">The sequence shown here is derived from an EMBL/GenBank/DDBJ whole genome shotgun (WGS) entry which is preliminary data.</text>
</comment>
<dbReference type="EC" id="3.6.1.7" evidence="2"/>
<accession>A0A1J5TSK2</accession>
<dbReference type="InterPro" id="IPR020456">
    <property type="entry name" value="Acylphosphatase"/>
</dbReference>
<dbReference type="Gene3D" id="3.30.70.100">
    <property type="match status" value="1"/>
</dbReference>
<sequence>MSSTPSQTCKTLHLLIHGRVQGVYFRDSMRREAQHLSVSGWVRNRSDGTVEAVVQGQADAVDAIVRWARRGPQLAQVERVEMAPATGSYSAFEIGD</sequence>
<gene>
    <name evidence="2" type="primary">acyP_1</name>
    <name evidence="2" type="ORF">GALL_01030</name>
</gene>
<keyword evidence="2" id="KW-0378">Hydrolase</keyword>
<dbReference type="InterPro" id="IPR017968">
    <property type="entry name" value="Acylphosphatase_CS"/>
</dbReference>
<dbReference type="PANTHER" id="PTHR47268:SF4">
    <property type="entry name" value="ACYLPHOSPHATASE"/>
    <property type="match status" value="1"/>
</dbReference>
<organism evidence="2">
    <name type="scientific">mine drainage metagenome</name>
    <dbReference type="NCBI Taxonomy" id="410659"/>
    <lineage>
        <taxon>unclassified sequences</taxon>
        <taxon>metagenomes</taxon>
        <taxon>ecological metagenomes</taxon>
    </lineage>
</organism>
<dbReference type="InterPro" id="IPR001792">
    <property type="entry name" value="Acylphosphatase-like_dom"/>
</dbReference>
<evidence type="ECO:0000313" key="2">
    <source>
        <dbReference type="EMBL" id="OIR19224.1"/>
    </source>
</evidence>
<evidence type="ECO:0000259" key="1">
    <source>
        <dbReference type="PROSITE" id="PS51160"/>
    </source>
</evidence>
<dbReference type="PRINTS" id="PR00112">
    <property type="entry name" value="ACYLPHPHTASE"/>
</dbReference>
<dbReference type="InterPro" id="IPR036046">
    <property type="entry name" value="Acylphosphatase-like_dom_sf"/>
</dbReference>
<dbReference type="AlphaFoldDB" id="A0A1J5TSK2"/>
<protein>
    <submittedName>
        <fullName evidence="2">Acylphosphatase</fullName>
        <ecNumber evidence="2">3.6.1.7</ecNumber>
    </submittedName>
</protein>
<proteinExistence type="predicted"/>
<feature type="domain" description="Acylphosphatase-like" evidence="1">
    <location>
        <begin position="11"/>
        <end position="96"/>
    </location>
</feature>